<dbReference type="RefSeq" id="WP_031504091.1">
    <property type="nucleotide sequence ID" value="NC_022795.1"/>
</dbReference>
<accession>A0A0X1KUE5</accession>
<reference evidence="2 3" key="1">
    <citation type="submission" date="2014-01" db="EMBL/GenBank/DDBJ databases">
        <title>Genome sequencing of Thermotog hypogea.</title>
        <authorList>
            <person name="Zhang X."/>
            <person name="Alvare G."/>
            <person name="Fristensky B."/>
            <person name="Chen L."/>
            <person name="Suen T."/>
            <person name="Chen Q."/>
            <person name="Ma K."/>
        </authorList>
    </citation>
    <scope>NUCLEOTIDE SEQUENCE [LARGE SCALE GENOMIC DNA]</scope>
    <source>
        <strain evidence="2 3">DSM 11164</strain>
    </source>
</reference>
<evidence type="ECO:0000313" key="3">
    <source>
        <dbReference type="Proteomes" id="UP000077469"/>
    </source>
</evidence>
<dbReference type="OrthoDB" id="43889at2"/>
<dbReference type="Proteomes" id="UP000077469">
    <property type="component" value="Chromosome"/>
</dbReference>
<keyword evidence="3" id="KW-1185">Reference proteome</keyword>
<keyword evidence="1" id="KW-0732">Signal</keyword>
<evidence type="ECO:0000256" key="1">
    <source>
        <dbReference type="SAM" id="SignalP"/>
    </source>
</evidence>
<dbReference type="PaxDb" id="1123384-AJ81_07960"/>
<dbReference type="KEGG" id="phy:AJ81_07960"/>
<protein>
    <submittedName>
        <fullName evidence="2">Uncharacterized protein</fullName>
    </submittedName>
</protein>
<name>A0A0X1KUE5_9THEM</name>
<dbReference type="PATRIC" id="fig|1123384.7.peg.1596"/>
<feature type="signal peptide" evidence="1">
    <location>
        <begin position="1"/>
        <end position="19"/>
    </location>
</feature>
<organism evidence="2 3">
    <name type="scientific">Pseudothermotoga hypogea DSM 11164 = NBRC 106472</name>
    <dbReference type="NCBI Taxonomy" id="1123384"/>
    <lineage>
        <taxon>Bacteria</taxon>
        <taxon>Thermotogati</taxon>
        <taxon>Thermotogota</taxon>
        <taxon>Thermotogae</taxon>
        <taxon>Thermotogales</taxon>
        <taxon>Thermotogaceae</taxon>
        <taxon>Pseudothermotoga</taxon>
    </lineage>
</organism>
<feature type="chain" id="PRO_5006945775" evidence="1">
    <location>
        <begin position="20"/>
        <end position="352"/>
    </location>
</feature>
<dbReference type="STRING" id="1123384.AJ81_07960"/>
<gene>
    <name evidence="2" type="ORF">AJ81_07960</name>
</gene>
<sequence length="352" mass="40202">MKRCVWFVAFILLSTFLCAQPAILINDGWVKVRVLSNMSRQYPYPTDYVIEVRALNRNMPVEVSYLIIDNTGTPQHPSTNFVMKGSNFDPPWDGSCFFKTEVGGWAQAEFVQNPRYLPLPHYRTCLLLLARYENIYAVFLRENDGRVGYRVLKGGAFTSFEIPSVARVERQGNDFVISSLGQPVEVGIWVEGRYTHDEVGGWASPAYAARTKRYKIPHYEMFMMMIGRYDKLALIMGKENDGRLGVIVFQSSQDWSRAKETKGFCMSRARGINLTVTALSNQPVEITHFSFDNTSWQWEVGGWANPDYASKQQTFTLKHYTPGLIVLSRYDQMVVITYNENDGINGVILLTE</sequence>
<evidence type="ECO:0000313" key="2">
    <source>
        <dbReference type="EMBL" id="AJC74853.1"/>
    </source>
</evidence>
<proteinExistence type="predicted"/>
<dbReference type="AlphaFoldDB" id="A0A0X1KUE5"/>
<dbReference type="EMBL" id="CP007141">
    <property type="protein sequence ID" value="AJC74853.1"/>
    <property type="molecule type" value="Genomic_DNA"/>
</dbReference>